<gene>
    <name evidence="4" type="ORF">SAMN05444390_101561</name>
</gene>
<sequence length="254" mass="28599">MNDSRLTGHTKVNKVLGLTAACIFCWSAGSQVSRADSGVNTQPHLSTEQFRIQTRMAELQAEAKGQPAISFSDELLHTASTDPTLASLLDEANKRFELIKELRQEKQTELRHRIQSAESSIDAQQQQLSDNRDRLAMVNRKIESLEPAVEKGLIGENYLSALSTEVEQLSAQSDDLEHSIEQIKWSVAEYSLQLRKQDSERQRVVKAQLNTLAIRKRQADRLEEKLVASESVSQSQKRGYQSTDSQSFLHSSME</sequence>
<feature type="domain" description="AprE-like long alpha-helical hairpin" evidence="3">
    <location>
        <begin position="45"/>
        <end position="229"/>
    </location>
</feature>
<evidence type="ECO:0000256" key="2">
    <source>
        <dbReference type="SAM" id="MobiDB-lite"/>
    </source>
</evidence>
<organism evidence="4 5">
    <name type="scientific">Marinobacterium lutimaris</name>
    <dbReference type="NCBI Taxonomy" id="568106"/>
    <lineage>
        <taxon>Bacteria</taxon>
        <taxon>Pseudomonadati</taxon>
        <taxon>Pseudomonadota</taxon>
        <taxon>Gammaproteobacteria</taxon>
        <taxon>Oceanospirillales</taxon>
        <taxon>Oceanospirillaceae</taxon>
        <taxon>Marinobacterium</taxon>
    </lineage>
</organism>
<dbReference type="EMBL" id="FNVQ01000001">
    <property type="protein sequence ID" value="SEF80211.1"/>
    <property type="molecule type" value="Genomic_DNA"/>
</dbReference>
<accession>A0A1H5V0I4</accession>
<proteinExistence type="predicted"/>
<name>A0A1H5V0I4_9GAMM</name>
<feature type="compositionally biased region" description="Polar residues" evidence="2">
    <location>
        <begin position="230"/>
        <end position="254"/>
    </location>
</feature>
<feature type="coiled-coil region" evidence="1">
    <location>
        <begin position="85"/>
        <end position="134"/>
    </location>
</feature>
<feature type="region of interest" description="Disordered" evidence="2">
    <location>
        <begin position="224"/>
        <end position="254"/>
    </location>
</feature>
<reference evidence="4 5" key="1">
    <citation type="submission" date="2016-10" db="EMBL/GenBank/DDBJ databases">
        <authorList>
            <person name="de Groot N.N."/>
        </authorList>
    </citation>
    <scope>NUCLEOTIDE SEQUENCE [LARGE SCALE GENOMIC DNA]</scope>
    <source>
        <strain evidence="4 5">DSM 22012</strain>
    </source>
</reference>
<dbReference type="Gene3D" id="1.20.5.340">
    <property type="match status" value="1"/>
</dbReference>
<evidence type="ECO:0000313" key="5">
    <source>
        <dbReference type="Proteomes" id="UP000236745"/>
    </source>
</evidence>
<keyword evidence="5" id="KW-1185">Reference proteome</keyword>
<evidence type="ECO:0000313" key="4">
    <source>
        <dbReference type="EMBL" id="SEF80211.1"/>
    </source>
</evidence>
<dbReference type="InterPro" id="IPR058781">
    <property type="entry name" value="HH_AprE-like"/>
</dbReference>
<keyword evidence="1" id="KW-0175">Coiled coil</keyword>
<evidence type="ECO:0000259" key="3">
    <source>
        <dbReference type="Pfam" id="PF25994"/>
    </source>
</evidence>
<dbReference type="AlphaFoldDB" id="A0A1H5V0I4"/>
<evidence type="ECO:0000256" key="1">
    <source>
        <dbReference type="SAM" id="Coils"/>
    </source>
</evidence>
<dbReference type="Pfam" id="PF25994">
    <property type="entry name" value="HH_AprE"/>
    <property type="match status" value="1"/>
</dbReference>
<protein>
    <recommendedName>
        <fullName evidence="3">AprE-like long alpha-helical hairpin domain-containing protein</fullName>
    </recommendedName>
</protein>
<dbReference type="Proteomes" id="UP000236745">
    <property type="component" value="Unassembled WGS sequence"/>
</dbReference>